<sequence>MRWLVFAGLWCAAAAISPSGGYAPGKVSCPEGSLLRLGELISDAEQEWVQNRQPKANEALAQFLQKNLPEEDFDIENSSVRLATAFSGGGYRAMFVGAGELAAIDARSEDLPVAGILQLSTYIAGLSGGAWLLGLVAVQDWPEVVTLRDSMWNNTDANSIVDTLDFLGLAWAAITNSYLKLITHVRYWKNANGTGIGDDIKAKEDAGFYTTITDVWGRALAHQLFPSVDNYFDLVVWSDLQESLGFKNHTMPFPLVLALARRPDSLVYDLNSPVVEFNPLEMGSFDTSINSFAPTKYLGTRVFNGKTNETCIGGFDNAAFVVGTSSSLFNQFLDTLVCPNCDQLPGPVKWVVRSLLKRMSKQKEDIAIYNPNPFYGSEHAGSSNLLSSESLFLMDGGIGGEYLPLSSLMNSKRKVDTVLAFDNNPALWPDGASIVNAYRRSQTYEGQSVICPYVPGEETFAAHNLTARPVFFGCDAKNQSTLAKDGVTPPLVIYLANRPFEYFSNQSTLQLTYSDLEKKATIQNGYDIATQMNGTVDSDWGACVACAVIRRDQERQGIEQSDQCKKCFDKYCWDGSVYEGADYYRPVNYTIDGLTNSLMTLWGNNSIVVTKGNSGGGGILGFLWKGLKSLFLWL</sequence>
<evidence type="ECO:0000256" key="6">
    <source>
        <dbReference type="ARBA" id="ARBA00023098"/>
    </source>
</evidence>
<dbReference type="GO" id="GO:0004623">
    <property type="term" value="F:phospholipase A2 activity"/>
    <property type="evidence" value="ECO:0007669"/>
    <property type="project" value="TreeGrafter"/>
</dbReference>
<comment type="catalytic activity">
    <reaction evidence="9">
        <text>a 1-acyl-sn-glycero-3-phosphocholine + H2O = sn-glycerol 3-phosphocholine + a fatty acid + H(+)</text>
        <dbReference type="Rhea" id="RHEA:15177"/>
        <dbReference type="ChEBI" id="CHEBI:15377"/>
        <dbReference type="ChEBI" id="CHEBI:15378"/>
        <dbReference type="ChEBI" id="CHEBI:16870"/>
        <dbReference type="ChEBI" id="CHEBI:28868"/>
        <dbReference type="ChEBI" id="CHEBI:58168"/>
        <dbReference type="EC" id="3.1.1.5"/>
    </reaction>
</comment>
<dbReference type="AlphaFoldDB" id="A0A0L0NQF4"/>
<dbReference type="SUPFAM" id="SSF52151">
    <property type="entry name" value="FabD/lysophospholipase-like"/>
    <property type="match status" value="1"/>
</dbReference>
<dbReference type="InterPro" id="IPR002642">
    <property type="entry name" value="LysoPLipase_cat_dom"/>
</dbReference>
<dbReference type="GO" id="GO:0046475">
    <property type="term" value="P:glycerophospholipid catabolic process"/>
    <property type="evidence" value="ECO:0007669"/>
    <property type="project" value="TreeGrafter"/>
</dbReference>
<dbReference type="GO" id="GO:0005783">
    <property type="term" value="C:endoplasmic reticulum"/>
    <property type="evidence" value="ECO:0007669"/>
    <property type="project" value="TreeGrafter"/>
</dbReference>
<dbReference type="Gene3D" id="3.40.1090.10">
    <property type="entry name" value="Cytosolic phospholipase A2 catalytic domain"/>
    <property type="match status" value="1"/>
</dbReference>
<keyword evidence="7" id="KW-0325">Glycoprotein</keyword>
<evidence type="ECO:0000256" key="1">
    <source>
        <dbReference type="ARBA" id="ARBA00008780"/>
    </source>
</evidence>
<dbReference type="PROSITE" id="PS51210">
    <property type="entry name" value="PLA2C"/>
    <property type="match status" value="1"/>
</dbReference>
<evidence type="ECO:0000256" key="5">
    <source>
        <dbReference type="ARBA" id="ARBA00022963"/>
    </source>
</evidence>
<keyword evidence="3 10" id="KW-0732">Signal</keyword>
<accession>A0A0L0NQF4</accession>
<evidence type="ECO:0000259" key="11">
    <source>
        <dbReference type="PROSITE" id="PS51210"/>
    </source>
</evidence>
<gene>
    <name evidence="12" type="ORF">QG37_07862</name>
</gene>
<keyword evidence="6 8" id="KW-0443">Lipid metabolism</keyword>
<protein>
    <recommendedName>
        <fullName evidence="2 9">Lysophospholipase</fullName>
        <ecNumber evidence="2 9">3.1.1.5</ecNumber>
    </recommendedName>
</protein>
<name>A0A0L0NQF4_CANAR</name>
<dbReference type="EC" id="3.1.1.5" evidence="2 9"/>
<evidence type="ECO:0000256" key="3">
    <source>
        <dbReference type="ARBA" id="ARBA00022729"/>
    </source>
</evidence>
<dbReference type="VEuPathDB" id="FungiDB:QG37_07862"/>
<proteinExistence type="inferred from homology"/>
<feature type="signal peptide" evidence="10">
    <location>
        <begin position="1"/>
        <end position="15"/>
    </location>
</feature>
<evidence type="ECO:0000313" key="13">
    <source>
        <dbReference type="Proteomes" id="UP000037122"/>
    </source>
</evidence>
<comment type="similarity">
    <text evidence="1 9">Belongs to the lysophospholipase family.</text>
</comment>
<feature type="chain" id="PRO_5012655640" description="Lysophospholipase" evidence="10">
    <location>
        <begin position="16"/>
        <end position="634"/>
    </location>
</feature>
<dbReference type="Pfam" id="PF01735">
    <property type="entry name" value="PLA2_B"/>
    <property type="match status" value="1"/>
</dbReference>
<dbReference type="GO" id="GO:0004622">
    <property type="term" value="F:phosphatidylcholine lysophospholipase activity"/>
    <property type="evidence" value="ECO:0007669"/>
    <property type="project" value="UniProtKB-EC"/>
</dbReference>
<dbReference type="VEuPathDB" id="FungiDB:B9J08_004010"/>
<dbReference type="VEuPathDB" id="FungiDB:CJJ09_000171"/>
<dbReference type="PANTHER" id="PTHR10728:SF33">
    <property type="entry name" value="LYSOPHOSPHOLIPASE 1-RELATED"/>
    <property type="match status" value="1"/>
</dbReference>
<evidence type="ECO:0000313" key="12">
    <source>
        <dbReference type="EMBL" id="KND95905.1"/>
    </source>
</evidence>
<evidence type="ECO:0000256" key="2">
    <source>
        <dbReference type="ARBA" id="ARBA00013274"/>
    </source>
</evidence>
<dbReference type="VEuPathDB" id="FungiDB:CJI97_004013"/>
<evidence type="ECO:0000256" key="9">
    <source>
        <dbReference type="RuleBase" id="RU362103"/>
    </source>
</evidence>
<evidence type="ECO:0000256" key="7">
    <source>
        <dbReference type="ARBA" id="ARBA00023180"/>
    </source>
</evidence>
<dbReference type="GO" id="GO:0005576">
    <property type="term" value="C:extracellular region"/>
    <property type="evidence" value="ECO:0007669"/>
    <property type="project" value="TreeGrafter"/>
</dbReference>
<dbReference type="VEuPathDB" id="FungiDB:CJI96_0002468"/>
<dbReference type="Proteomes" id="UP000037122">
    <property type="component" value="Unassembled WGS sequence"/>
</dbReference>
<dbReference type="GO" id="GO:0005829">
    <property type="term" value="C:cytosol"/>
    <property type="evidence" value="ECO:0007669"/>
    <property type="project" value="TreeGrafter"/>
</dbReference>
<dbReference type="InterPro" id="IPR016035">
    <property type="entry name" value="Acyl_Trfase/lysoPLipase"/>
</dbReference>
<dbReference type="GO" id="GO:0005886">
    <property type="term" value="C:plasma membrane"/>
    <property type="evidence" value="ECO:0007669"/>
    <property type="project" value="TreeGrafter"/>
</dbReference>
<dbReference type="PANTHER" id="PTHR10728">
    <property type="entry name" value="CYTOSOLIC PHOSPHOLIPASE A2"/>
    <property type="match status" value="1"/>
</dbReference>
<dbReference type="EMBL" id="LGST01000064">
    <property type="protein sequence ID" value="KND95905.1"/>
    <property type="molecule type" value="Genomic_DNA"/>
</dbReference>
<evidence type="ECO:0000256" key="10">
    <source>
        <dbReference type="SAM" id="SignalP"/>
    </source>
</evidence>
<keyword evidence="4 8" id="KW-0378">Hydrolase</keyword>
<feature type="domain" description="PLA2c" evidence="11">
    <location>
        <begin position="28"/>
        <end position="578"/>
    </location>
</feature>
<dbReference type="VEuPathDB" id="FungiDB:CJJ07_002032"/>
<comment type="caution">
    <text evidence="12">The sequence shown here is derived from an EMBL/GenBank/DDBJ whole genome shotgun (WGS) entry which is preliminary data.</text>
</comment>
<organism evidence="12 13">
    <name type="scientific">Candidozyma auris</name>
    <name type="common">Yeast</name>
    <name type="synonym">Candida auris</name>
    <dbReference type="NCBI Taxonomy" id="498019"/>
    <lineage>
        <taxon>Eukaryota</taxon>
        <taxon>Fungi</taxon>
        <taxon>Dikarya</taxon>
        <taxon>Ascomycota</taxon>
        <taxon>Saccharomycotina</taxon>
        <taxon>Pichiomycetes</taxon>
        <taxon>Metschnikowiaceae</taxon>
        <taxon>Candidozyma</taxon>
    </lineage>
</organism>
<evidence type="ECO:0000256" key="8">
    <source>
        <dbReference type="PROSITE-ProRule" id="PRU00555"/>
    </source>
</evidence>
<dbReference type="SMART" id="SM00022">
    <property type="entry name" value="PLAc"/>
    <property type="match status" value="1"/>
</dbReference>
<keyword evidence="5 8" id="KW-0442">Lipid degradation</keyword>
<reference evidence="13" key="1">
    <citation type="journal article" date="2015" name="BMC Genomics">
        <title>Draft genome of a commonly misdiagnosed multidrug resistant pathogen Candida auris.</title>
        <authorList>
            <person name="Chatterjee S."/>
            <person name="Alampalli S.V."/>
            <person name="Nageshan R.K."/>
            <person name="Chettiar S.T."/>
            <person name="Joshi S."/>
            <person name="Tatu U.S."/>
        </authorList>
    </citation>
    <scope>NUCLEOTIDE SEQUENCE [LARGE SCALE GENOMIC DNA]</scope>
    <source>
        <strain evidence="13">6684</strain>
    </source>
</reference>
<evidence type="ECO:0000256" key="4">
    <source>
        <dbReference type="ARBA" id="ARBA00022801"/>
    </source>
</evidence>